<evidence type="ECO:0000313" key="2">
    <source>
        <dbReference type="EMBL" id="MBX03655.1"/>
    </source>
</evidence>
<proteinExistence type="predicted"/>
<feature type="compositionally biased region" description="Polar residues" evidence="1">
    <location>
        <begin position="1"/>
        <end position="10"/>
    </location>
</feature>
<organism evidence="2">
    <name type="scientific">Rhizophora mucronata</name>
    <name type="common">Asiatic mangrove</name>
    <dbReference type="NCBI Taxonomy" id="61149"/>
    <lineage>
        <taxon>Eukaryota</taxon>
        <taxon>Viridiplantae</taxon>
        <taxon>Streptophyta</taxon>
        <taxon>Embryophyta</taxon>
        <taxon>Tracheophyta</taxon>
        <taxon>Spermatophyta</taxon>
        <taxon>Magnoliopsida</taxon>
        <taxon>eudicotyledons</taxon>
        <taxon>Gunneridae</taxon>
        <taxon>Pentapetalae</taxon>
        <taxon>rosids</taxon>
        <taxon>fabids</taxon>
        <taxon>Malpighiales</taxon>
        <taxon>Rhizophoraceae</taxon>
        <taxon>Rhizophora</taxon>
    </lineage>
</organism>
<dbReference type="AlphaFoldDB" id="A0A2P2KD41"/>
<reference evidence="2" key="1">
    <citation type="submission" date="2018-02" db="EMBL/GenBank/DDBJ databases">
        <title>Rhizophora mucronata_Transcriptome.</title>
        <authorList>
            <person name="Meera S.P."/>
            <person name="Sreeshan A."/>
            <person name="Augustine A."/>
        </authorList>
    </citation>
    <scope>NUCLEOTIDE SEQUENCE</scope>
    <source>
        <tissue evidence="2">Leaf</tissue>
    </source>
</reference>
<accession>A0A2P2KD41</accession>
<sequence length="56" mass="5944">MLQSRQNARQPLSLPSLVLSPPLHGCEKGRESASKEKGVDKYLSLHAGTAEPADSG</sequence>
<feature type="region of interest" description="Disordered" evidence="1">
    <location>
        <begin position="1"/>
        <end position="56"/>
    </location>
</feature>
<name>A0A2P2KD41_RHIMU</name>
<dbReference type="EMBL" id="GGEC01023171">
    <property type="protein sequence ID" value="MBX03655.1"/>
    <property type="molecule type" value="Transcribed_RNA"/>
</dbReference>
<evidence type="ECO:0000256" key="1">
    <source>
        <dbReference type="SAM" id="MobiDB-lite"/>
    </source>
</evidence>
<feature type="compositionally biased region" description="Low complexity" evidence="1">
    <location>
        <begin position="11"/>
        <end position="23"/>
    </location>
</feature>
<feature type="compositionally biased region" description="Basic and acidic residues" evidence="1">
    <location>
        <begin position="25"/>
        <end position="40"/>
    </location>
</feature>
<protein>
    <submittedName>
        <fullName evidence="2">Uncharacterized protein LOC105124413 isoform X2</fullName>
    </submittedName>
</protein>